<evidence type="ECO:0000256" key="2">
    <source>
        <dbReference type="ARBA" id="ARBA00023125"/>
    </source>
</evidence>
<dbReference type="SUPFAM" id="SSF53822">
    <property type="entry name" value="Periplasmic binding protein-like I"/>
    <property type="match status" value="1"/>
</dbReference>
<sequence>MATKVTITDVARRAGVSRQTVSNVLNSPELVREETRDRVREAIGALGYRASQAARQMRTGRSRLIATRIQPDRDGINGSVLDRFLHGLTASAAQAGYRILLYAAGDERAEIDTFEELVGSHEPDAFVLASTYYGDGRPAWLRERRLPFVTFGRPWGNAGGQATGDPGHAWVDVDGAAGTAAATRHLLDAGHRRIGFLGWPTGSGVGDDRRSGWARTLVAEGIDPDGLNQATDDGVADGEKAARELLRAERPITALVCASDSLALGALHAVRSLTASGQLTASGRLTAEGRLTIAGQAGGEEGLPVSVIGFDDTPVAKAVGLSSVSQPLAEAAAGCVGLLTRLFDPPSPGDPGAPDDPGADGSRTHLLLRPSLVLRQSS</sequence>
<evidence type="ECO:0000313" key="7">
    <source>
        <dbReference type="Proteomes" id="UP001501251"/>
    </source>
</evidence>
<accession>A0ABP8AXH5</accession>
<dbReference type="GO" id="GO:0003677">
    <property type="term" value="F:DNA binding"/>
    <property type="evidence" value="ECO:0007669"/>
    <property type="project" value="UniProtKB-KW"/>
</dbReference>
<dbReference type="PROSITE" id="PS50932">
    <property type="entry name" value="HTH_LACI_2"/>
    <property type="match status" value="1"/>
</dbReference>
<dbReference type="PRINTS" id="PR00036">
    <property type="entry name" value="HTHLACI"/>
</dbReference>
<organism evidence="6 7">
    <name type="scientific">Streptosporangium oxazolinicum</name>
    <dbReference type="NCBI Taxonomy" id="909287"/>
    <lineage>
        <taxon>Bacteria</taxon>
        <taxon>Bacillati</taxon>
        <taxon>Actinomycetota</taxon>
        <taxon>Actinomycetes</taxon>
        <taxon>Streptosporangiales</taxon>
        <taxon>Streptosporangiaceae</taxon>
        <taxon>Streptosporangium</taxon>
    </lineage>
</organism>
<reference evidence="7" key="1">
    <citation type="journal article" date="2019" name="Int. J. Syst. Evol. Microbiol.">
        <title>The Global Catalogue of Microorganisms (GCM) 10K type strain sequencing project: providing services to taxonomists for standard genome sequencing and annotation.</title>
        <authorList>
            <consortium name="The Broad Institute Genomics Platform"/>
            <consortium name="The Broad Institute Genome Sequencing Center for Infectious Disease"/>
            <person name="Wu L."/>
            <person name="Ma J."/>
        </authorList>
    </citation>
    <scope>NUCLEOTIDE SEQUENCE [LARGE SCALE GENOMIC DNA]</scope>
    <source>
        <strain evidence="7">JCM 17388</strain>
    </source>
</reference>
<protein>
    <submittedName>
        <fullName evidence="6">LacI family DNA-binding transcriptional regulator</fullName>
    </submittedName>
</protein>
<keyword evidence="1" id="KW-0805">Transcription regulation</keyword>
<proteinExistence type="predicted"/>
<dbReference type="EMBL" id="BAABAQ010000005">
    <property type="protein sequence ID" value="GAA4192972.1"/>
    <property type="molecule type" value="Genomic_DNA"/>
</dbReference>
<name>A0ABP8AXH5_9ACTN</name>
<dbReference type="CDD" id="cd01392">
    <property type="entry name" value="HTH_LacI"/>
    <property type="match status" value="1"/>
</dbReference>
<dbReference type="Proteomes" id="UP001501251">
    <property type="component" value="Unassembled WGS sequence"/>
</dbReference>
<gene>
    <name evidence="6" type="ORF">GCM10022252_35250</name>
</gene>
<dbReference type="InterPro" id="IPR010982">
    <property type="entry name" value="Lambda_DNA-bd_dom_sf"/>
</dbReference>
<feature type="compositionally biased region" description="Low complexity" evidence="4">
    <location>
        <begin position="352"/>
        <end position="361"/>
    </location>
</feature>
<comment type="caution">
    <text evidence="6">The sequence shown here is derived from an EMBL/GenBank/DDBJ whole genome shotgun (WGS) entry which is preliminary data.</text>
</comment>
<evidence type="ECO:0000256" key="4">
    <source>
        <dbReference type="SAM" id="MobiDB-lite"/>
    </source>
</evidence>
<dbReference type="Pfam" id="PF00532">
    <property type="entry name" value="Peripla_BP_1"/>
    <property type="match status" value="1"/>
</dbReference>
<keyword evidence="7" id="KW-1185">Reference proteome</keyword>
<feature type="domain" description="HTH lacI-type" evidence="5">
    <location>
        <begin position="5"/>
        <end position="59"/>
    </location>
</feature>
<dbReference type="PANTHER" id="PTHR30146">
    <property type="entry name" value="LACI-RELATED TRANSCRIPTIONAL REPRESSOR"/>
    <property type="match status" value="1"/>
</dbReference>
<dbReference type="PROSITE" id="PS00356">
    <property type="entry name" value="HTH_LACI_1"/>
    <property type="match status" value="1"/>
</dbReference>
<dbReference type="Gene3D" id="1.10.260.40">
    <property type="entry name" value="lambda repressor-like DNA-binding domains"/>
    <property type="match status" value="1"/>
</dbReference>
<dbReference type="PANTHER" id="PTHR30146:SF109">
    <property type="entry name" value="HTH-TYPE TRANSCRIPTIONAL REGULATOR GALS"/>
    <property type="match status" value="1"/>
</dbReference>
<dbReference type="InterPro" id="IPR028082">
    <property type="entry name" value="Peripla_BP_I"/>
</dbReference>
<dbReference type="SUPFAM" id="SSF47413">
    <property type="entry name" value="lambda repressor-like DNA-binding domains"/>
    <property type="match status" value="1"/>
</dbReference>
<dbReference type="Gene3D" id="3.40.50.2300">
    <property type="match status" value="2"/>
</dbReference>
<dbReference type="InterPro" id="IPR001761">
    <property type="entry name" value="Peripla_BP/Lac1_sug-bd_dom"/>
</dbReference>
<keyword evidence="3" id="KW-0804">Transcription</keyword>
<keyword evidence="2 6" id="KW-0238">DNA-binding</keyword>
<evidence type="ECO:0000256" key="3">
    <source>
        <dbReference type="ARBA" id="ARBA00023163"/>
    </source>
</evidence>
<dbReference type="SMART" id="SM00354">
    <property type="entry name" value="HTH_LACI"/>
    <property type="match status" value="1"/>
</dbReference>
<dbReference type="Pfam" id="PF00356">
    <property type="entry name" value="LacI"/>
    <property type="match status" value="1"/>
</dbReference>
<evidence type="ECO:0000256" key="1">
    <source>
        <dbReference type="ARBA" id="ARBA00023015"/>
    </source>
</evidence>
<dbReference type="RefSeq" id="WP_344918984.1">
    <property type="nucleotide sequence ID" value="NZ_BAABAQ010000005.1"/>
</dbReference>
<feature type="region of interest" description="Disordered" evidence="4">
    <location>
        <begin position="343"/>
        <end position="370"/>
    </location>
</feature>
<evidence type="ECO:0000313" key="6">
    <source>
        <dbReference type="EMBL" id="GAA4192972.1"/>
    </source>
</evidence>
<evidence type="ECO:0000259" key="5">
    <source>
        <dbReference type="PROSITE" id="PS50932"/>
    </source>
</evidence>
<dbReference type="InterPro" id="IPR000843">
    <property type="entry name" value="HTH_LacI"/>
</dbReference>